<keyword evidence="4" id="KW-1185">Reference proteome</keyword>
<dbReference type="PROSITE" id="PS50106">
    <property type="entry name" value="PDZ"/>
    <property type="match status" value="1"/>
</dbReference>
<dbReference type="PANTHER" id="PTHR46900">
    <property type="entry name" value="TYROSINE-PROTEIN PHOSPHATASE NON-RECEPTOR TYPE 13"/>
    <property type="match status" value="1"/>
</dbReference>
<dbReference type="PANTHER" id="PTHR46900:SF2">
    <property type="entry name" value="TYROSINE-PROTEIN PHOSPHATASE NON-RECEPTOR TYPE 13"/>
    <property type="match status" value="1"/>
</dbReference>
<dbReference type="Gene3D" id="2.30.42.10">
    <property type="match status" value="1"/>
</dbReference>
<gene>
    <name evidence="3" type="ORF">LSINAPIS_LOCUS7789</name>
</gene>
<dbReference type="AlphaFoldDB" id="A0A5E4QD78"/>
<feature type="region of interest" description="Disordered" evidence="1">
    <location>
        <begin position="113"/>
        <end position="142"/>
    </location>
</feature>
<dbReference type="Pfam" id="PF00595">
    <property type="entry name" value="PDZ"/>
    <property type="match status" value="1"/>
</dbReference>
<feature type="non-terminal residue" evidence="3">
    <location>
        <position position="150"/>
    </location>
</feature>
<dbReference type="SMART" id="SM00228">
    <property type="entry name" value="PDZ"/>
    <property type="match status" value="1"/>
</dbReference>
<name>A0A5E4QD78_9NEOP</name>
<feature type="compositionally biased region" description="Pro residues" evidence="1">
    <location>
        <begin position="121"/>
        <end position="138"/>
    </location>
</feature>
<dbReference type="InterPro" id="IPR001478">
    <property type="entry name" value="PDZ"/>
</dbReference>
<dbReference type="SUPFAM" id="SSF50156">
    <property type="entry name" value="PDZ domain-like"/>
    <property type="match status" value="1"/>
</dbReference>
<feature type="domain" description="PDZ" evidence="2">
    <location>
        <begin position="33"/>
        <end position="112"/>
    </location>
</feature>
<dbReference type="EMBL" id="FZQP02002626">
    <property type="protein sequence ID" value="VVC96248.1"/>
    <property type="molecule type" value="Genomic_DNA"/>
</dbReference>
<reference evidence="3 4" key="1">
    <citation type="submission" date="2017-07" db="EMBL/GenBank/DDBJ databases">
        <authorList>
            <person name="Talla V."/>
            <person name="Backstrom N."/>
        </authorList>
    </citation>
    <scope>NUCLEOTIDE SEQUENCE [LARGE SCALE GENOMIC DNA]</scope>
</reference>
<evidence type="ECO:0000313" key="3">
    <source>
        <dbReference type="EMBL" id="VVC96248.1"/>
    </source>
</evidence>
<accession>A0A5E4QD78</accession>
<evidence type="ECO:0000256" key="1">
    <source>
        <dbReference type="SAM" id="MobiDB-lite"/>
    </source>
</evidence>
<organism evidence="3 4">
    <name type="scientific">Leptidea sinapis</name>
    <dbReference type="NCBI Taxonomy" id="189913"/>
    <lineage>
        <taxon>Eukaryota</taxon>
        <taxon>Metazoa</taxon>
        <taxon>Ecdysozoa</taxon>
        <taxon>Arthropoda</taxon>
        <taxon>Hexapoda</taxon>
        <taxon>Insecta</taxon>
        <taxon>Pterygota</taxon>
        <taxon>Neoptera</taxon>
        <taxon>Endopterygota</taxon>
        <taxon>Lepidoptera</taxon>
        <taxon>Glossata</taxon>
        <taxon>Ditrysia</taxon>
        <taxon>Papilionoidea</taxon>
        <taxon>Pieridae</taxon>
        <taxon>Dismorphiinae</taxon>
        <taxon>Leptidea</taxon>
    </lineage>
</organism>
<dbReference type="InterPro" id="IPR052074">
    <property type="entry name" value="NonRcpt_TyrProt_Phosphatase"/>
</dbReference>
<proteinExistence type="predicted"/>
<evidence type="ECO:0000259" key="2">
    <source>
        <dbReference type="PROSITE" id="PS50106"/>
    </source>
</evidence>
<dbReference type="Proteomes" id="UP000324832">
    <property type="component" value="Unassembled WGS sequence"/>
</dbReference>
<dbReference type="InterPro" id="IPR036034">
    <property type="entry name" value="PDZ_sf"/>
</dbReference>
<protein>
    <recommendedName>
        <fullName evidence="2">PDZ domain-containing protein</fullName>
    </recommendedName>
</protein>
<evidence type="ECO:0000313" key="4">
    <source>
        <dbReference type="Proteomes" id="UP000324832"/>
    </source>
</evidence>
<sequence>MKNPVLKPPTLSLPDKIGTILITINLFTENTFTVVVEKDGRGLGMSVCGGGGLVRIRRLYPPQPAWKTGKLAQKDLLLSANGVPLAGLSTYEALEVLRTAASTVELRVCRPPPDVLESITPPDPPTPPARTPHPPHLPLDPLNCHPLHAR</sequence>